<dbReference type="Gene3D" id="3.30.450.20">
    <property type="entry name" value="PAS domain"/>
    <property type="match status" value="4"/>
</dbReference>
<evidence type="ECO:0000256" key="6">
    <source>
        <dbReference type="ARBA" id="ARBA00022777"/>
    </source>
</evidence>
<dbReference type="Gene3D" id="3.30.565.10">
    <property type="entry name" value="Histidine kinase-like ATPase, C-terminal domain"/>
    <property type="match status" value="1"/>
</dbReference>
<evidence type="ECO:0000256" key="10">
    <source>
        <dbReference type="SAM" id="MobiDB-lite"/>
    </source>
</evidence>
<evidence type="ECO:0000256" key="1">
    <source>
        <dbReference type="ARBA" id="ARBA00000085"/>
    </source>
</evidence>
<gene>
    <name evidence="15" type="ORF">DXC51_01955</name>
</gene>
<dbReference type="PROSITE" id="PS50109">
    <property type="entry name" value="HIS_KIN"/>
    <property type="match status" value="1"/>
</dbReference>
<feature type="region of interest" description="Disordered" evidence="10">
    <location>
        <begin position="1"/>
        <end position="20"/>
    </location>
</feature>
<keyword evidence="7" id="KW-0902">Two-component regulatory system</keyword>
<dbReference type="Pfam" id="PF02518">
    <property type="entry name" value="HATPase_c"/>
    <property type="match status" value="1"/>
</dbReference>
<keyword evidence="6" id="KW-0418">Kinase</keyword>
<dbReference type="NCBIfam" id="TIGR00229">
    <property type="entry name" value="sensory_box"/>
    <property type="match status" value="3"/>
</dbReference>
<evidence type="ECO:0000256" key="9">
    <source>
        <dbReference type="PROSITE-ProRule" id="PRU00169"/>
    </source>
</evidence>
<dbReference type="InterPro" id="IPR001610">
    <property type="entry name" value="PAC"/>
</dbReference>
<dbReference type="SUPFAM" id="SSF55874">
    <property type="entry name" value="ATPase domain of HSP90 chaperone/DNA topoisomerase II/histidine kinase"/>
    <property type="match status" value="1"/>
</dbReference>
<evidence type="ECO:0000259" key="12">
    <source>
        <dbReference type="PROSITE" id="PS50110"/>
    </source>
</evidence>
<dbReference type="Gene3D" id="3.40.50.2300">
    <property type="match status" value="1"/>
</dbReference>
<evidence type="ECO:0000256" key="5">
    <source>
        <dbReference type="ARBA" id="ARBA00022679"/>
    </source>
</evidence>
<protein>
    <recommendedName>
        <fullName evidence="3">Stage 0 sporulation protein A homolog</fullName>
        <ecNumber evidence="2">2.7.13.3</ecNumber>
    </recommendedName>
</protein>
<dbReference type="PROSITE" id="PS50112">
    <property type="entry name" value="PAS"/>
    <property type="match status" value="1"/>
</dbReference>
<comment type="caution">
    <text evidence="15">The sequence shown here is derived from an EMBL/GenBank/DDBJ whole genome shotgun (WGS) entry which is preliminary data.</text>
</comment>
<dbReference type="Pfam" id="PF00512">
    <property type="entry name" value="HisKA"/>
    <property type="match status" value="1"/>
</dbReference>
<dbReference type="SMART" id="SM00387">
    <property type="entry name" value="HATPase_c"/>
    <property type="match status" value="1"/>
</dbReference>
<dbReference type="InterPro" id="IPR013655">
    <property type="entry name" value="PAS_fold_3"/>
</dbReference>
<dbReference type="SUPFAM" id="SSF47384">
    <property type="entry name" value="Homodimeric domain of signal transducing histidine kinase"/>
    <property type="match status" value="1"/>
</dbReference>
<dbReference type="PRINTS" id="PR00344">
    <property type="entry name" value="BCTRLSENSOR"/>
</dbReference>
<dbReference type="InterPro" id="IPR005467">
    <property type="entry name" value="His_kinase_dom"/>
</dbReference>
<dbReference type="SUPFAM" id="SSF55785">
    <property type="entry name" value="PYP-like sensor domain (PAS domain)"/>
    <property type="match status" value="4"/>
</dbReference>
<comment type="catalytic activity">
    <reaction evidence="1">
        <text>ATP + protein L-histidine = ADP + protein N-phospho-L-histidine.</text>
        <dbReference type="EC" id="2.7.13.3"/>
    </reaction>
</comment>
<dbReference type="EMBL" id="QVLV01000001">
    <property type="protein sequence ID" value="RGE65112.1"/>
    <property type="molecule type" value="Genomic_DNA"/>
</dbReference>
<feature type="domain" description="PAC" evidence="14">
    <location>
        <begin position="504"/>
        <end position="555"/>
    </location>
</feature>
<organism evidence="15 16">
    <name type="scientific">Eisenbergiella massiliensis</name>
    <dbReference type="NCBI Taxonomy" id="1720294"/>
    <lineage>
        <taxon>Bacteria</taxon>
        <taxon>Bacillati</taxon>
        <taxon>Bacillota</taxon>
        <taxon>Clostridia</taxon>
        <taxon>Lachnospirales</taxon>
        <taxon>Lachnospiraceae</taxon>
        <taxon>Eisenbergiella</taxon>
    </lineage>
</organism>
<dbReference type="SMART" id="SM00448">
    <property type="entry name" value="REC"/>
    <property type="match status" value="1"/>
</dbReference>
<feature type="modified residue" description="4-aspartylphosphate" evidence="9">
    <location>
        <position position="1278"/>
    </location>
</feature>
<dbReference type="InterPro" id="IPR003594">
    <property type="entry name" value="HATPase_dom"/>
</dbReference>
<dbReference type="SMART" id="SM00086">
    <property type="entry name" value="PAC"/>
    <property type="match status" value="3"/>
</dbReference>
<name>A0A3E3IDJ9_9FIRM</name>
<evidence type="ECO:0000256" key="3">
    <source>
        <dbReference type="ARBA" id="ARBA00018672"/>
    </source>
</evidence>
<dbReference type="InterPro" id="IPR003661">
    <property type="entry name" value="HisK_dim/P_dom"/>
</dbReference>
<keyword evidence="4 9" id="KW-0597">Phosphoprotein</keyword>
<dbReference type="InterPro" id="IPR000700">
    <property type="entry name" value="PAS-assoc_C"/>
</dbReference>
<dbReference type="InterPro" id="IPR036890">
    <property type="entry name" value="HATPase_C_sf"/>
</dbReference>
<dbReference type="EC" id="2.7.13.3" evidence="2"/>
<evidence type="ECO:0000313" key="15">
    <source>
        <dbReference type="EMBL" id="RGE65112.1"/>
    </source>
</evidence>
<dbReference type="Pfam" id="PF08447">
    <property type="entry name" value="PAS_3"/>
    <property type="match status" value="3"/>
</dbReference>
<keyword evidence="16" id="KW-1185">Reference proteome</keyword>
<feature type="domain" description="PAS" evidence="13">
    <location>
        <begin position="184"/>
        <end position="260"/>
    </location>
</feature>
<comment type="function">
    <text evidence="8">May play the central regulatory role in sporulation. It may be an element of the effector pathway responsible for the activation of sporulation genes in response to nutritional stress. Spo0A may act in concert with spo0H (a sigma factor) to control the expression of some genes that are critical to the sporulation process.</text>
</comment>
<evidence type="ECO:0000256" key="7">
    <source>
        <dbReference type="ARBA" id="ARBA00023012"/>
    </source>
</evidence>
<reference evidence="15 16" key="1">
    <citation type="submission" date="2018-08" db="EMBL/GenBank/DDBJ databases">
        <title>A genome reference for cultivated species of the human gut microbiota.</title>
        <authorList>
            <person name="Zou Y."/>
            <person name="Xue W."/>
            <person name="Luo G."/>
        </authorList>
    </citation>
    <scope>NUCLEOTIDE SEQUENCE [LARGE SCALE GENOMIC DNA]</scope>
    <source>
        <strain evidence="15 16">TF05-5AC</strain>
    </source>
</reference>
<dbReference type="PANTHER" id="PTHR43047">
    <property type="entry name" value="TWO-COMPONENT HISTIDINE PROTEIN KINASE"/>
    <property type="match status" value="1"/>
</dbReference>
<dbReference type="GO" id="GO:0000155">
    <property type="term" value="F:phosphorelay sensor kinase activity"/>
    <property type="evidence" value="ECO:0007669"/>
    <property type="project" value="InterPro"/>
</dbReference>
<dbReference type="SMART" id="SM00388">
    <property type="entry name" value="HisKA"/>
    <property type="match status" value="1"/>
</dbReference>
<sequence>MRRFIVPKPPIKADAASGKGEGSLEIMGEYEYQGDSTGMDNKDLKERPFPEYLLKKELSEANEKMQEIINAIPGGVAIYKVSDIFETIYFSDGVPELSGYTVEEYRELVKRDAAEMTYCEDSKMVVSRAMKVARSHGVDDFEFRKQHRDGHIVWVRVRMKWIGEEDGCPLLHCVFHNISDLKEAQLEMDHLINSIPGGIASYRIEGGRFIPTYFSDGVTMLSGHSREEYERMIGRDALNVIYEQDRKRVFEAAQKAVESGGVLDVSYRMFHKDGHLVWIHLNGRRMGPLAESTRFYAVFTGISEETRLFQSIANETADGIYIIDRDNYDLLYVNESRTLFSKGAECVGKKCYEALHGKDAPCSFCTLRCHQPDGIEHEMRIDGTDRYFMARFNETEWNGIPAYVTYIRDVTDEVRTRKEKERLEEYFETVVKNLPGGIAVVHYEPDGSMIPEFLSDGFAALTDMPLDKAWELYKEDAMMGVHPEDRDYVNKRMNDYIKSGDSHCEIVYRLKKGKDSYVWVKNNLTLIQNEGGERRVYAVYHDVTREREEQERLRKKYQDLIISHYRTPDPNALVMGHCNITQNRILEIIDRTGSNLLETFGTVREEFFMGLSSLVVDEQEREEFLGIYLNRPSLEAFRRGDTQRRLKCFVKLPHEERGRYVLINMNLVATPDSKDVTGILTVSDITGQTISDRILHQLSVTGYDYVLDVDLSMDSCTLVSSNEGASRVPSQQGRYTEWIDSMIRDSVVGQDAQLYRESLNPEKVSEKLGREGAYAFSFSMVDDSGDIRIKNMTVFATDLRLGRVCLARTDITESVRQQQGLLYMIAYTFDLAGFVDLSSGGRLTMYTRDTVLKNLPPFIMENYDEAIMRFLGSHDSEDAKRDVRELFRTKTMLKNLREKPSGYDFLFSYKEDDGSLRYKQVNVLWGDANHRTICLVRADVTDMLASERQTKKILEDALALAEEANKAKSEFLSAMSHDIRTPMNAITGMTALAAAHLDDRERVADCLKKISVSSRHLLSLVNDILDMSKIESSKITLNRMSISLSGLVEQLSAIIAPQAGGAGLRFVINKGDIRHDCFYGDVLRINQILINILSNAVKFTPEGGTVEFRIEELETCREPEHTRYRFTVRDTGIGMSEEFLSHIFDPFTRSNRTAGIEGTGLGLSITKGLVDLMGGTISVESRVGEGTTFCVELEGECADGMDSDVSEETDAGILEPGADTLLAGRRFLIAEDNAINAEIISELLRMFGAEPVLRQNGAQAVREFRDAPAGTYDAVLMDIQMPVMNGYEAARAIRETDREDAGTIPVIAMTANAFAEDIQAARDAGMTAHIAKPIDVGMLKNTLTRILGRTNKKKGK</sequence>
<dbReference type="Proteomes" id="UP000260812">
    <property type="component" value="Unassembled WGS sequence"/>
</dbReference>
<evidence type="ECO:0000259" key="14">
    <source>
        <dbReference type="PROSITE" id="PS50113"/>
    </source>
</evidence>
<dbReference type="InterPro" id="IPR036097">
    <property type="entry name" value="HisK_dim/P_sf"/>
</dbReference>
<evidence type="ECO:0000259" key="13">
    <source>
        <dbReference type="PROSITE" id="PS50112"/>
    </source>
</evidence>
<evidence type="ECO:0000256" key="8">
    <source>
        <dbReference type="ARBA" id="ARBA00024867"/>
    </source>
</evidence>
<dbReference type="InterPro" id="IPR004358">
    <property type="entry name" value="Sig_transdc_His_kin-like_C"/>
</dbReference>
<proteinExistence type="predicted"/>
<feature type="domain" description="Response regulatory" evidence="12">
    <location>
        <begin position="1226"/>
        <end position="1347"/>
    </location>
</feature>
<dbReference type="InterPro" id="IPR000014">
    <property type="entry name" value="PAS"/>
</dbReference>
<dbReference type="CDD" id="cd00082">
    <property type="entry name" value="HisKA"/>
    <property type="match status" value="1"/>
</dbReference>
<dbReference type="InterPro" id="IPR035965">
    <property type="entry name" value="PAS-like_dom_sf"/>
</dbReference>
<dbReference type="CDD" id="cd16922">
    <property type="entry name" value="HATPase_EvgS-ArcB-TorS-like"/>
    <property type="match status" value="1"/>
</dbReference>
<keyword evidence="5" id="KW-0808">Transferase</keyword>
<dbReference type="Pfam" id="PF00072">
    <property type="entry name" value="Response_reg"/>
    <property type="match status" value="1"/>
</dbReference>
<evidence type="ECO:0000256" key="2">
    <source>
        <dbReference type="ARBA" id="ARBA00012438"/>
    </source>
</evidence>
<feature type="domain" description="Histidine kinase" evidence="11">
    <location>
        <begin position="974"/>
        <end position="1197"/>
    </location>
</feature>
<evidence type="ECO:0000259" key="11">
    <source>
        <dbReference type="PROSITE" id="PS50109"/>
    </source>
</evidence>
<dbReference type="InterPro" id="IPR001789">
    <property type="entry name" value="Sig_transdc_resp-reg_receiver"/>
</dbReference>
<dbReference type="SUPFAM" id="SSF52172">
    <property type="entry name" value="CheY-like"/>
    <property type="match status" value="1"/>
</dbReference>
<evidence type="ECO:0000256" key="4">
    <source>
        <dbReference type="ARBA" id="ARBA00022553"/>
    </source>
</evidence>
<dbReference type="CDD" id="cd17546">
    <property type="entry name" value="REC_hyHK_CKI1_RcsC-like"/>
    <property type="match status" value="1"/>
</dbReference>
<feature type="domain" description="PAC" evidence="14">
    <location>
        <begin position="139"/>
        <end position="190"/>
    </location>
</feature>
<evidence type="ECO:0000313" key="16">
    <source>
        <dbReference type="Proteomes" id="UP000260812"/>
    </source>
</evidence>
<dbReference type="PROSITE" id="PS50110">
    <property type="entry name" value="RESPONSE_REGULATORY"/>
    <property type="match status" value="1"/>
</dbReference>
<dbReference type="SMART" id="SM00091">
    <property type="entry name" value="PAS"/>
    <property type="match status" value="4"/>
</dbReference>
<dbReference type="InterPro" id="IPR011006">
    <property type="entry name" value="CheY-like_superfamily"/>
</dbReference>
<dbReference type="PROSITE" id="PS50113">
    <property type="entry name" value="PAC"/>
    <property type="match status" value="2"/>
</dbReference>
<dbReference type="CDD" id="cd00130">
    <property type="entry name" value="PAS"/>
    <property type="match status" value="2"/>
</dbReference>
<dbReference type="Gene3D" id="1.10.287.130">
    <property type="match status" value="1"/>
</dbReference>
<accession>A0A3E3IDJ9</accession>